<evidence type="ECO:0000256" key="2">
    <source>
        <dbReference type="ARBA" id="ARBA00004496"/>
    </source>
</evidence>
<feature type="region of interest" description="Disordered" evidence="6">
    <location>
        <begin position="711"/>
        <end position="748"/>
    </location>
</feature>
<dbReference type="GO" id="GO:0034657">
    <property type="term" value="C:GID complex"/>
    <property type="evidence" value="ECO:0007669"/>
    <property type="project" value="TreeGrafter"/>
</dbReference>
<evidence type="ECO:0000256" key="1">
    <source>
        <dbReference type="ARBA" id="ARBA00004123"/>
    </source>
</evidence>
<comment type="caution">
    <text evidence="7">The sequence shown here is derived from an EMBL/GenBank/DDBJ whole genome shotgun (WGS) entry which is preliminary data.</text>
</comment>
<comment type="subcellular location">
    <subcellularLocation>
        <location evidence="2">Cytoplasm</location>
    </subcellularLocation>
    <subcellularLocation>
        <location evidence="1">Nucleus</location>
    </subcellularLocation>
</comment>
<dbReference type="GO" id="GO:0005634">
    <property type="term" value="C:nucleus"/>
    <property type="evidence" value="ECO:0007669"/>
    <property type="project" value="UniProtKB-SubCell"/>
</dbReference>
<dbReference type="GO" id="GO:0043161">
    <property type="term" value="P:proteasome-mediated ubiquitin-dependent protein catabolic process"/>
    <property type="evidence" value="ECO:0007669"/>
    <property type="project" value="TreeGrafter"/>
</dbReference>
<keyword evidence="3" id="KW-0963">Cytoplasm</keyword>
<dbReference type="STRING" id="1890683.A0A427YGP2"/>
<proteinExistence type="predicted"/>
<dbReference type="InterPro" id="IPR000225">
    <property type="entry name" value="Armadillo"/>
</dbReference>
<protein>
    <submittedName>
        <fullName evidence="7">Uncharacterized protein</fullName>
    </submittedName>
</protein>
<dbReference type="PANTHER" id="PTHR15651:SF7">
    <property type="entry name" value="ARMADILLO REPEAT-CONTAINING PROTEIN 8"/>
    <property type="match status" value="1"/>
</dbReference>
<dbReference type="InterPro" id="IPR011989">
    <property type="entry name" value="ARM-like"/>
</dbReference>
<dbReference type="GO" id="GO:0005737">
    <property type="term" value="C:cytoplasm"/>
    <property type="evidence" value="ECO:0007669"/>
    <property type="project" value="UniProtKB-SubCell"/>
</dbReference>
<keyword evidence="8" id="KW-1185">Reference proteome</keyword>
<accession>A0A427YGP2</accession>
<dbReference type="InterPro" id="IPR016024">
    <property type="entry name" value="ARM-type_fold"/>
</dbReference>
<dbReference type="Proteomes" id="UP000279259">
    <property type="component" value="Unassembled WGS sequence"/>
</dbReference>
<feature type="region of interest" description="Disordered" evidence="6">
    <location>
        <begin position="232"/>
        <end position="259"/>
    </location>
</feature>
<name>A0A427YGP2_9TREE</name>
<feature type="compositionally biased region" description="Polar residues" evidence="6">
    <location>
        <begin position="719"/>
        <end position="738"/>
    </location>
</feature>
<organism evidence="7 8">
    <name type="scientific">Saitozyma podzolica</name>
    <dbReference type="NCBI Taxonomy" id="1890683"/>
    <lineage>
        <taxon>Eukaryota</taxon>
        <taxon>Fungi</taxon>
        <taxon>Dikarya</taxon>
        <taxon>Basidiomycota</taxon>
        <taxon>Agaricomycotina</taxon>
        <taxon>Tremellomycetes</taxon>
        <taxon>Tremellales</taxon>
        <taxon>Trimorphomycetaceae</taxon>
        <taxon>Saitozyma</taxon>
    </lineage>
</organism>
<keyword evidence="4" id="KW-0677">Repeat</keyword>
<dbReference type="SMART" id="SM00185">
    <property type="entry name" value="ARM"/>
    <property type="match status" value="3"/>
</dbReference>
<evidence type="ECO:0000256" key="4">
    <source>
        <dbReference type="ARBA" id="ARBA00022737"/>
    </source>
</evidence>
<dbReference type="OrthoDB" id="5559898at2759"/>
<dbReference type="AlphaFoldDB" id="A0A427YGP2"/>
<evidence type="ECO:0000313" key="8">
    <source>
        <dbReference type="Proteomes" id="UP000279259"/>
    </source>
</evidence>
<dbReference type="PANTHER" id="PTHR15651">
    <property type="entry name" value="ARMADILLO REPEAT-CONTAINING PROTEIN 8"/>
    <property type="match status" value="1"/>
</dbReference>
<dbReference type="Gene3D" id="1.25.10.10">
    <property type="entry name" value="Leucine-rich Repeat Variant"/>
    <property type="match status" value="2"/>
</dbReference>
<evidence type="ECO:0000313" key="7">
    <source>
        <dbReference type="EMBL" id="RSH90252.1"/>
    </source>
</evidence>
<dbReference type="InterPro" id="IPR038739">
    <property type="entry name" value="ARMC8/Vid28"/>
</dbReference>
<reference evidence="7 8" key="1">
    <citation type="submission" date="2018-11" db="EMBL/GenBank/DDBJ databases">
        <title>Genome sequence of Saitozyma podzolica DSM 27192.</title>
        <authorList>
            <person name="Aliyu H."/>
            <person name="Gorte O."/>
            <person name="Ochsenreither K."/>
        </authorList>
    </citation>
    <scope>NUCLEOTIDE SEQUENCE [LARGE SCALE GENOMIC DNA]</scope>
    <source>
        <strain evidence="7 8">DSM 27192</strain>
    </source>
</reference>
<evidence type="ECO:0000256" key="5">
    <source>
        <dbReference type="ARBA" id="ARBA00023242"/>
    </source>
</evidence>
<dbReference type="SUPFAM" id="SSF48371">
    <property type="entry name" value="ARM repeat"/>
    <property type="match status" value="1"/>
</dbReference>
<keyword evidence="5" id="KW-0539">Nucleus</keyword>
<dbReference type="EMBL" id="RSCD01000011">
    <property type="protein sequence ID" value="RSH90252.1"/>
    <property type="molecule type" value="Genomic_DNA"/>
</dbReference>
<evidence type="ECO:0000256" key="3">
    <source>
        <dbReference type="ARBA" id="ARBA00022490"/>
    </source>
</evidence>
<sequence>MTSGNTLTSLTGASTRPELLVVLKDLKNSVIGNTWKKVEVTEDEGAVSTWLAHTPTSTPILCALPTDISHTDTHLPFLPSVHAAKLLPPVLRALRNLLVSTADLVWGHMWGVGAERRVVATGLVGMDLNEEHEAAGVAGAAGQGKGKGVAGKGEAWKGQASSALGLVFESSSLATSIPFSPSLLSTQPPDPAPAVSASCPAHRAALPPRSPRSVVTPCRLCEATADSSWIEPGPSALRLSSSTGETAPLPTSALSQAPQPPAGMPWVLNQLLDNISSSSSSVSGQTLGARKQNPKLLEAALDLLTALVKGQPTLAATVRAWSVGGNKEGEDVVMESVISIDDKERLALPGIVGDLVDLLSSGPTSARIAAASCLTNIIKADKGSRTSERVRSTVLNLQLLDVVVKLLRSEATEERVKLCFVLAALVSDDAHLQKSAAEQGCPALLVEMLRSLDEEEEKGEIGTDLASRSREAILIALASLAFAHEPTRSHLAETSPPFLPLLKTALSHPSYGVRAAACQLARALSRTVAILRTSLVDSGVGEEVVEVLKREVSAHRLREAGLDVPNQAEDLGDRAWTVEVAATATICNLITDFSPLKAALLQGGGIELMCELTHSNHEPLALNALWALKNLLFHANDAMKTQVMSVLGWDTLRLYLSPSTTLSLRTQAFELLQNVLADATTSELTRTLEASGETALLDLVQLAARKGDTTELRVPAITPSPTRSNSLLSEPSAISSNPTPAPAGRDKR</sequence>
<feature type="region of interest" description="Disordered" evidence="6">
    <location>
        <begin position="184"/>
        <end position="213"/>
    </location>
</feature>
<gene>
    <name evidence="7" type="ORF">EHS25_001586</name>
</gene>
<evidence type="ECO:0000256" key="6">
    <source>
        <dbReference type="SAM" id="MobiDB-lite"/>
    </source>
</evidence>